<dbReference type="Gene3D" id="3.40.30.50">
    <property type="entry name" value="Sep15/SelM thioredoxin-like domain, active-site redox motif"/>
    <property type="match status" value="1"/>
</dbReference>
<comment type="subcellular location">
    <subcellularLocation>
        <location evidence="1">Endoplasmic reticulum lumen</location>
    </subcellularLocation>
</comment>
<dbReference type="SUPFAM" id="SSF52833">
    <property type="entry name" value="Thioredoxin-like"/>
    <property type="match status" value="1"/>
</dbReference>
<evidence type="ECO:0000256" key="3">
    <source>
        <dbReference type="ARBA" id="ARBA00022729"/>
    </source>
</evidence>
<keyword evidence="3" id="KW-0732">Signal</keyword>
<organism evidence="8 9">
    <name type="scientific">Ascaris lumbricoides</name>
    <name type="common">Giant roundworm</name>
    <dbReference type="NCBI Taxonomy" id="6252"/>
    <lineage>
        <taxon>Eukaryota</taxon>
        <taxon>Metazoa</taxon>
        <taxon>Ecdysozoa</taxon>
        <taxon>Nematoda</taxon>
        <taxon>Chromadorea</taxon>
        <taxon>Rhabditida</taxon>
        <taxon>Spirurina</taxon>
        <taxon>Ascaridomorpha</taxon>
        <taxon>Ascaridoidea</taxon>
        <taxon>Ascarididae</taxon>
        <taxon>Ascaris</taxon>
    </lineage>
</organism>
<proteinExistence type="inferred from homology"/>
<evidence type="ECO:0000313" key="9">
    <source>
        <dbReference type="WBParaSite" id="ALUE_0001575401-mRNA-1"/>
    </source>
</evidence>
<keyword evidence="4" id="KW-0256">Endoplasmic reticulum</keyword>
<accession>A0A0M3ICU9</accession>
<evidence type="ECO:0000256" key="5">
    <source>
        <dbReference type="ARBA" id="ARBA00022933"/>
    </source>
</evidence>
<protein>
    <recommendedName>
        <fullName evidence="6">Selenoprotein F</fullName>
    </recommendedName>
</protein>
<dbReference type="InterPro" id="IPR036249">
    <property type="entry name" value="Thioredoxin-like_sf"/>
</dbReference>
<evidence type="ECO:0000256" key="4">
    <source>
        <dbReference type="ARBA" id="ARBA00022824"/>
    </source>
</evidence>
<name>A0A0M3ICU9_ASCLU</name>
<dbReference type="GO" id="GO:0005788">
    <property type="term" value="C:endoplasmic reticulum lumen"/>
    <property type="evidence" value="ECO:0007669"/>
    <property type="project" value="UniProtKB-SubCell"/>
</dbReference>
<comment type="similarity">
    <text evidence="2">Belongs to the selenoprotein M/F family.</text>
</comment>
<evidence type="ECO:0000256" key="2">
    <source>
        <dbReference type="ARBA" id="ARBA00005742"/>
    </source>
</evidence>
<dbReference type="Pfam" id="PF08806">
    <property type="entry name" value="Sep15_SelM"/>
    <property type="match status" value="1"/>
</dbReference>
<sequence length="162" mass="18624">MANHRYAHAAFPDLHDLTVHFKALELVSCENKSLSECHDAGFNSETLQCSSCNELPQFHLDQLVDDCNACCTPDEGEMQHQKYPLAHIEICECNLGRFPQVQAFVKSDMVNQWGNHVKVRHVRGTLPTIKLKDVYGETQQTLNIEKWDTDTITEFLNTWIEY</sequence>
<dbReference type="PANTHER" id="PTHR13077:SF6">
    <property type="entry name" value="SELENOPROTEIN F"/>
    <property type="match status" value="1"/>
</dbReference>
<keyword evidence="5" id="KW-0712">Selenocysteine</keyword>
<dbReference type="AlphaFoldDB" id="A0A0M3ICU9"/>
<reference evidence="9" key="1">
    <citation type="submission" date="2017-02" db="UniProtKB">
        <authorList>
            <consortium name="WormBaseParasite"/>
        </authorList>
    </citation>
    <scope>IDENTIFICATION</scope>
</reference>
<evidence type="ECO:0000313" key="8">
    <source>
        <dbReference type="Proteomes" id="UP000036681"/>
    </source>
</evidence>
<dbReference type="InterPro" id="IPR038219">
    <property type="entry name" value="Sep15/SelM_sf"/>
</dbReference>
<feature type="domain" description="Selenoprotein F/M" evidence="7">
    <location>
        <begin position="87"/>
        <end position="158"/>
    </location>
</feature>
<evidence type="ECO:0000256" key="6">
    <source>
        <dbReference type="ARBA" id="ARBA00040775"/>
    </source>
</evidence>
<dbReference type="WBParaSite" id="ALUE_0001575401-mRNA-1">
    <property type="protein sequence ID" value="ALUE_0001575401-mRNA-1"/>
    <property type="gene ID" value="ALUE_0001575401"/>
</dbReference>
<evidence type="ECO:0000256" key="1">
    <source>
        <dbReference type="ARBA" id="ARBA00004319"/>
    </source>
</evidence>
<evidence type="ECO:0000259" key="7">
    <source>
        <dbReference type="Pfam" id="PF08806"/>
    </source>
</evidence>
<dbReference type="Proteomes" id="UP000036681">
    <property type="component" value="Unplaced"/>
</dbReference>
<dbReference type="InterPro" id="IPR039992">
    <property type="entry name" value="Sep15_SelM"/>
</dbReference>
<dbReference type="GO" id="GO:0016491">
    <property type="term" value="F:oxidoreductase activity"/>
    <property type="evidence" value="ECO:0007669"/>
    <property type="project" value="TreeGrafter"/>
</dbReference>
<dbReference type="InterPro" id="IPR014912">
    <property type="entry name" value="Sep15_SelM_dom"/>
</dbReference>
<keyword evidence="8" id="KW-1185">Reference proteome</keyword>
<dbReference type="PANTHER" id="PTHR13077">
    <property type="entry name" value="SELENOPROTEIN F"/>
    <property type="match status" value="1"/>
</dbReference>